<feature type="region of interest" description="Disordered" evidence="1">
    <location>
        <begin position="94"/>
        <end position="114"/>
    </location>
</feature>
<feature type="compositionally biased region" description="Basic residues" evidence="1">
    <location>
        <begin position="94"/>
        <end position="105"/>
    </location>
</feature>
<comment type="caution">
    <text evidence="3">The sequence shown here is derived from an EMBL/GenBank/DDBJ whole genome shotgun (WGS) entry which is preliminary data.</text>
</comment>
<evidence type="ECO:0000256" key="1">
    <source>
        <dbReference type="SAM" id="MobiDB-lite"/>
    </source>
</evidence>
<feature type="compositionally biased region" description="Basic residues" evidence="1">
    <location>
        <begin position="43"/>
        <end position="54"/>
    </location>
</feature>
<reference evidence="3 4" key="1">
    <citation type="submission" date="2023-03" db="EMBL/GenBank/DDBJ databases">
        <title>High recombination rates correlate with genetic variation in Cardiocondyla obscurior ants.</title>
        <authorList>
            <person name="Errbii M."/>
        </authorList>
    </citation>
    <scope>NUCLEOTIDE SEQUENCE [LARGE SCALE GENOMIC DNA]</scope>
    <source>
        <strain evidence="3">Alpha-2009</strain>
        <tissue evidence="3">Whole body</tissue>
    </source>
</reference>
<evidence type="ECO:0000256" key="2">
    <source>
        <dbReference type="SAM" id="Phobius"/>
    </source>
</evidence>
<dbReference type="AlphaFoldDB" id="A0AAW2GJR0"/>
<dbReference type="Proteomes" id="UP001430953">
    <property type="component" value="Unassembled WGS sequence"/>
</dbReference>
<evidence type="ECO:0000313" key="3">
    <source>
        <dbReference type="EMBL" id="KAL0128451.1"/>
    </source>
</evidence>
<keyword evidence="4" id="KW-1185">Reference proteome</keyword>
<keyword evidence="2" id="KW-0812">Transmembrane</keyword>
<sequence length="114" mass="13113">MSVSRTAESARSKEGSGAPESCRANSGYSTRPELDADQENKRLNKLPHPGRTHRERKGFVASMDIIVKDFFFLFFVSCMLKELFFFPQRVRVKSRRARGRGKLHEKRGPRVEDP</sequence>
<accession>A0AAW2GJR0</accession>
<dbReference type="EMBL" id="JADYXP020000003">
    <property type="protein sequence ID" value="KAL0128451.1"/>
    <property type="molecule type" value="Genomic_DNA"/>
</dbReference>
<organism evidence="3 4">
    <name type="scientific">Cardiocondyla obscurior</name>
    <dbReference type="NCBI Taxonomy" id="286306"/>
    <lineage>
        <taxon>Eukaryota</taxon>
        <taxon>Metazoa</taxon>
        <taxon>Ecdysozoa</taxon>
        <taxon>Arthropoda</taxon>
        <taxon>Hexapoda</taxon>
        <taxon>Insecta</taxon>
        <taxon>Pterygota</taxon>
        <taxon>Neoptera</taxon>
        <taxon>Endopterygota</taxon>
        <taxon>Hymenoptera</taxon>
        <taxon>Apocrita</taxon>
        <taxon>Aculeata</taxon>
        <taxon>Formicoidea</taxon>
        <taxon>Formicidae</taxon>
        <taxon>Myrmicinae</taxon>
        <taxon>Cardiocondyla</taxon>
    </lineage>
</organism>
<gene>
    <name evidence="3" type="ORF">PUN28_003620</name>
</gene>
<protein>
    <submittedName>
        <fullName evidence="3">Uncharacterized protein</fullName>
    </submittedName>
</protein>
<keyword evidence="2" id="KW-1133">Transmembrane helix</keyword>
<proteinExistence type="predicted"/>
<name>A0AAW2GJR0_9HYME</name>
<feature type="compositionally biased region" description="Basic and acidic residues" evidence="1">
    <location>
        <begin position="32"/>
        <end position="42"/>
    </location>
</feature>
<feature type="region of interest" description="Disordered" evidence="1">
    <location>
        <begin position="1"/>
        <end position="54"/>
    </location>
</feature>
<evidence type="ECO:0000313" key="4">
    <source>
        <dbReference type="Proteomes" id="UP001430953"/>
    </source>
</evidence>
<keyword evidence="2" id="KW-0472">Membrane</keyword>
<feature type="transmembrane region" description="Helical" evidence="2">
    <location>
        <begin position="65"/>
        <end position="86"/>
    </location>
</feature>